<evidence type="ECO:0000256" key="1">
    <source>
        <dbReference type="ARBA" id="ARBA00009477"/>
    </source>
</evidence>
<feature type="domain" description="CusB-like beta-barrel" evidence="4">
    <location>
        <begin position="224"/>
        <end position="292"/>
    </location>
</feature>
<name>A0ABT6YA07_9BACT</name>
<accession>A0ABT6YA07</accession>
<dbReference type="PANTHER" id="PTHR30469">
    <property type="entry name" value="MULTIDRUG RESISTANCE PROTEIN MDTA"/>
    <property type="match status" value="1"/>
</dbReference>
<evidence type="ECO:0000313" key="6">
    <source>
        <dbReference type="Proteomes" id="UP001236507"/>
    </source>
</evidence>
<comment type="similarity">
    <text evidence="1">Belongs to the membrane fusion protein (MFP) (TC 8.A.1) family.</text>
</comment>
<feature type="coiled-coil region" evidence="2">
    <location>
        <begin position="21"/>
        <end position="55"/>
    </location>
</feature>
<dbReference type="NCBIfam" id="TIGR01730">
    <property type="entry name" value="RND_mfp"/>
    <property type="match status" value="1"/>
</dbReference>
<proteinExistence type="inferred from homology"/>
<dbReference type="EMBL" id="JASHIF010000010">
    <property type="protein sequence ID" value="MDI9860274.1"/>
    <property type="molecule type" value="Genomic_DNA"/>
</dbReference>
<gene>
    <name evidence="5" type="ORF">QM524_13735</name>
</gene>
<reference evidence="5 6" key="1">
    <citation type="submission" date="2023-05" db="EMBL/GenBank/DDBJ databases">
        <title>Novel species of genus Flectobacillus isolated from stream in China.</title>
        <authorList>
            <person name="Lu H."/>
        </authorList>
    </citation>
    <scope>NUCLEOTIDE SEQUENCE [LARGE SCALE GENOMIC DNA]</scope>
    <source>
        <strain evidence="5 6">KCTC 42575</strain>
    </source>
</reference>
<dbReference type="InterPro" id="IPR006143">
    <property type="entry name" value="RND_pump_MFP"/>
</dbReference>
<evidence type="ECO:0000313" key="5">
    <source>
        <dbReference type="EMBL" id="MDI9860274.1"/>
    </source>
</evidence>
<feature type="domain" description="Multidrug resistance protein MdtA-like barrel-sandwich hybrid" evidence="3">
    <location>
        <begin position="87"/>
        <end position="212"/>
    </location>
</feature>
<dbReference type="RefSeq" id="WP_283345042.1">
    <property type="nucleotide sequence ID" value="NZ_JASHIF010000010.1"/>
</dbReference>
<dbReference type="SUPFAM" id="SSF111369">
    <property type="entry name" value="HlyD-like secretion proteins"/>
    <property type="match status" value="1"/>
</dbReference>
<dbReference type="Gene3D" id="2.40.50.100">
    <property type="match status" value="1"/>
</dbReference>
<keyword evidence="2" id="KW-0175">Coiled coil</keyword>
<dbReference type="Pfam" id="PF25954">
    <property type="entry name" value="Beta-barrel_RND_2"/>
    <property type="match status" value="1"/>
</dbReference>
<evidence type="ECO:0000259" key="4">
    <source>
        <dbReference type="Pfam" id="PF25954"/>
    </source>
</evidence>
<dbReference type="PANTHER" id="PTHR30469:SF15">
    <property type="entry name" value="HLYD FAMILY OF SECRETION PROTEINS"/>
    <property type="match status" value="1"/>
</dbReference>
<dbReference type="InterPro" id="IPR058792">
    <property type="entry name" value="Beta-barrel_RND_2"/>
</dbReference>
<evidence type="ECO:0000259" key="3">
    <source>
        <dbReference type="Pfam" id="PF25917"/>
    </source>
</evidence>
<dbReference type="Pfam" id="PF25917">
    <property type="entry name" value="BSH_RND"/>
    <property type="match status" value="1"/>
</dbReference>
<dbReference type="Gene3D" id="1.10.287.470">
    <property type="entry name" value="Helix hairpin bin"/>
    <property type="match status" value="1"/>
</dbReference>
<dbReference type="Proteomes" id="UP001236507">
    <property type="component" value="Unassembled WGS sequence"/>
</dbReference>
<keyword evidence="6" id="KW-1185">Reference proteome</keyword>
<comment type="caution">
    <text evidence="5">The sequence shown here is derived from an EMBL/GenBank/DDBJ whole genome shotgun (WGS) entry which is preliminary data.</text>
</comment>
<protein>
    <submittedName>
        <fullName evidence="5">Efflux RND transporter periplasmic adaptor subunit</fullName>
    </submittedName>
</protein>
<dbReference type="InterPro" id="IPR058625">
    <property type="entry name" value="MdtA-like_BSH"/>
</dbReference>
<dbReference type="Gene3D" id="2.40.30.170">
    <property type="match status" value="1"/>
</dbReference>
<sequence length="371" mass="40199">MKKQYLAIASALFLLAACNKSTDKKAELEALKAQKQEIETKIKGLEKELGKTEKKEEQKIVAVSVSPIQAQSFKHFVEVQGLVSSENIVQVTPQMSGQLTSVLVSVGQAVKKGQLVATVDNTVLKQSMAEIKQQLDLAVTLFNKQKALWDQQIGTEVQYLQAKANKEALEKRIVTMEAQLAMTKVYAPIAGTVEVVRQKVGEMGMPGQPIFQLVNVGNLKVVGKVADTYLGSVKRGDALNVKFPDINKELNTKVGVVDALVDPVSRTFGVEAKVPNLGGQLKPNQVAIMTINDLAKANSIVILQNLIQNTELGDIVYVAVTENGKKVARGRKVKTGLSYNGNIEILEGLSAGELLITQGYQDLVDGTPLSY</sequence>
<dbReference type="PROSITE" id="PS51257">
    <property type="entry name" value="PROKAR_LIPOPROTEIN"/>
    <property type="match status" value="1"/>
</dbReference>
<dbReference type="Gene3D" id="2.40.420.20">
    <property type="match status" value="1"/>
</dbReference>
<organism evidence="5 6">
    <name type="scientific">Flectobacillus roseus</name>
    <dbReference type="NCBI Taxonomy" id="502259"/>
    <lineage>
        <taxon>Bacteria</taxon>
        <taxon>Pseudomonadati</taxon>
        <taxon>Bacteroidota</taxon>
        <taxon>Cytophagia</taxon>
        <taxon>Cytophagales</taxon>
        <taxon>Flectobacillaceae</taxon>
        <taxon>Flectobacillus</taxon>
    </lineage>
</organism>
<evidence type="ECO:0000256" key="2">
    <source>
        <dbReference type="SAM" id="Coils"/>
    </source>
</evidence>